<proteinExistence type="predicted"/>
<name>A0A7W8IG41_9BACT</name>
<evidence type="ECO:0000313" key="2">
    <source>
        <dbReference type="Proteomes" id="UP000568106"/>
    </source>
</evidence>
<gene>
    <name evidence="1" type="ORF">HDF09_001196</name>
</gene>
<keyword evidence="2" id="KW-1185">Reference proteome</keyword>
<evidence type="ECO:0000313" key="1">
    <source>
        <dbReference type="EMBL" id="MBB5316546.1"/>
    </source>
</evidence>
<comment type="caution">
    <text evidence="1">The sequence shown here is derived from an EMBL/GenBank/DDBJ whole genome shotgun (WGS) entry which is preliminary data.</text>
</comment>
<accession>A0A7W8IG41</accession>
<reference evidence="1" key="1">
    <citation type="submission" date="2020-08" db="EMBL/GenBank/DDBJ databases">
        <title>Genomic Encyclopedia of Type Strains, Phase IV (KMG-V): Genome sequencing to study the core and pangenomes of soil and plant-associated prokaryotes.</title>
        <authorList>
            <person name="Whitman W."/>
        </authorList>
    </citation>
    <scope>NUCLEOTIDE SEQUENCE [LARGE SCALE GENOMIC DNA]</scope>
    <source>
        <strain evidence="1">M8UP27</strain>
    </source>
</reference>
<dbReference type="AlphaFoldDB" id="A0A7W8IG41"/>
<sequence>MVAGFLGQQLNRNRLRRILWNEGLPERWHAHTLKDV</sequence>
<dbReference type="Proteomes" id="UP000568106">
    <property type="component" value="Unassembled WGS sequence"/>
</dbReference>
<protein>
    <submittedName>
        <fullName evidence="1">Uncharacterized protein</fullName>
    </submittedName>
</protein>
<organism evidence="1 2">
    <name type="scientific">Tunturiibacter empetritectus</name>
    <dbReference type="NCBI Taxonomy" id="3069691"/>
    <lineage>
        <taxon>Bacteria</taxon>
        <taxon>Pseudomonadati</taxon>
        <taxon>Acidobacteriota</taxon>
        <taxon>Terriglobia</taxon>
        <taxon>Terriglobales</taxon>
        <taxon>Acidobacteriaceae</taxon>
        <taxon>Tunturiibacter</taxon>
    </lineage>
</organism>
<dbReference type="EMBL" id="JACHDY010000001">
    <property type="protein sequence ID" value="MBB5316546.1"/>
    <property type="molecule type" value="Genomic_DNA"/>
</dbReference>